<dbReference type="OrthoDB" id="2139606at2759"/>
<dbReference type="GO" id="GO:0008499">
    <property type="term" value="F:N-acetyl-beta-D-glucosaminide beta-(1,3)-galactosyltransferase activity"/>
    <property type="evidence" value="ECO:0007669"/>
    <property type="project" value="TreeGrafter"/>
</dbReference>
<accession>A0A8B7Z2H5</accession>
<comment type="subcellular location">
    <subcellularLocation>
        <location evidence="1 10">Golgi apparatus membrane</location>
        <topology evidence="1 10">Single-pass type II membrane protein</topology>
    </subcellularLocation>
</comment>
<dbReference type="GO" id="GO:0006493">
    <property type="term" value="P:protein O-linked glycosylation"/>
    <property type="evidence" value="ECO:0007669"/>
    <property type="project" value="TreeGrafter"/>
</dbReference>
<feature type="transmembrane region" description="Helical" evidence="10">
    <location>
        <begin position="71"/>
        <end position="89"/>
    </location>
</feature>
<name>A0A8B7Z2H5_ACAPL</name>
<dbReference type="OMA" id="KHRYSEC"/>
<dbReference type="KEGG" id="aplc:110983866"/>
<evidence type="ECO:0000256" key="11">
    <source>
        <dbReference type="SAM" id="MobiDB-lite"/>
    </source>
</evidence>
<feature type="compositionally biased region" description="Basic and acidic residues" evidence="11">
    <location>
        <begin position="170"/>
        <end position="187"/>
    </location>
</feature>
<keyword evidence="12" id="KW-1185">Reference proteome</keyword>
<keyword evidence="8 10" id="KW-0333">Golgi apparatus</keyword>
<organism evidence="12 13">
    <name type="scientific">Acanthaster planci</name>
    <name type="common">Crown-of-thorns starfish</name>
    <dbReference type="NCBI Taxonomy" id="133434"/>
    <lineage>
        <taxon>Eukaryota</taxon>
        <taxon>Metazoa</taxon>
        <taxon>Echinodermata</taxon>
        <taxon>Eleutherozoa</taxon>
        <taxon>Asterozoa</taxon>
        <taxon>Asteroidea</taxon>
        <taxon>Valvatacea</taxon>
        <taxon>Valvatida</taxon>
        <taxon>Acanthasteridae</taxon>
        <taxon>Acanthaster</taxon>
    </lineage>
</organism>
<keyword evidence="4" id="KW-0808">Transferase</keyword>
<dbReference type="EC" id="2.4.1.-" evidence="10"/>
<evidence type="ECO:0000256" key="6">
    <source>
        <dbReference type="ARBA" id="ARBA00022968"/>
    </source>
</evidence>
<dbReference type="Gene3D" id="3.90.550.50">
    <property type="match status" value="1"/>
</dbReference>
<gene>
    <name evidence="13" type="primary">LOC110983866</name>
</gene>
<evidence type="ECO:0000256" key="7">
    <source>
        <dbReference type="ARBA" id="ARBA00022989"/>
    </source>
</evidence>
<evidence type="ECO:0000313" key="12">
    <source>
        <dbReference type="Proteomes" id="UP000694845"/>
    </source>
</evidence>
<dbReference type="PANTHER" id="PTHR11214:SF376">
    <property type="entry name" value="HEXOSYLTRANSFERASE"/>
    <property type="match status" value="1"/>
</dbReference>
<dbReference type="Pfam" id="PF01762">
    <property type="entry name" value="Galactosyl_T"/>
    <property type="match status" value="1"/>
</dbReference>
<dbReference type="InterPro" id="IPR002659">
    <property type="entry name" value="Glyco_trans_31"/>
</dbReference>
<evidence type="ECO:0000256" key="8">
    <source>
        <dbReference type="ARBA" id="ARBA00023034"/>
    </source>
</evidence>
<evidence type="ECO:0000256" key="9">
    <source>
        <dbReference type="ARBA" id="ARBA00023136"/>
    </source>
</evidence>
<dbReference type="GO" id="GO:0000139">
    <property type="term" value="C:Golgi membrane"/>
    <property type="evidence" value="ECO:0007669"/>
    <property type="project" value="UniProtKB-SubCell"/>
</dbReference>
<evidence type="ECO:0000256" key="10">
    <source>
        <dbReference type="RuleBase" id="RU363063"/>
    </source>
</evidence>
<comment type="similarity">
    <text evidence="2 10">Belongs to the glycosyltransferase 31 family.</text>
</comment>
<dbReference type="Proteomes" id="UP000694845">
    <property type="component" value="Unplaced"/>
</dbReference>
<dbReference type="RefSeq" id="XP_022099177.1">
    <property type="nucleotide sequence ID" value="XM_022243485.1"/>
</dbReference>
<evidence type="ECO:0000256" key="2">
    <source>
        <dbReference type="ARBA" id="ARBA00008661"/>
    </source>
</evidence>
<keyword evidence="9 10" id="KW-0472">Membrane</keyword>
<feature type="compositionally biased region" description="Pro residues" evidence="11">
    <location>
        <begin position="154"/>
        <end position="166"/>
    </location>
</feature>
<dbReference type="GeneID" id="110983866"/>
<keyword evidence="3 10" id="KW-0328">Glycosyltransferase</keyword>
<keyword evidence="7 10" id="KW-1133">Transmembrane helix</keyword>
<evidence type="ECO:0000313" key="13">
    <source>
        <dbReference type="RefSeq" id="XP_022099177.1"/>
    </source>
</evidence>
<reference evidence="13" key="1">
    <citation type="submission" date="2025-08" db="UniProtKB">
        <authorList>
            <consortium name="RefSeq"/>
        </authorList>
    </citation>
    <scope>IDENTIFICATION</scope>
</reference>
<keyword evidence="6 10" id="KW-0735">Signal-anchor</keyword>
<evidence type="ECO:0000256" key="4">
    <source>
        <dbReference type="ARBA" id="ARBA00022679"/>
    </source>
</evidence>
<evidence type="ECO:0000256" key="3">
    <source>
        <dbReference type="ARBA" id="ARBA00022676"/>
    </source>
</evidence>
<dbReference type="PANTHER" id="PTHR11214">
    <property type="entry name" value="BETA-1,3-N-ACETYLGLUCOSAMINYLTRANSFERASE"/>
    <property type="match status" value="1"/>
</dbReference>
<protein>
    <recommendedName>
        <fullName evidence="10">Hexosyltransferase</fullName>
        <ecNumber evidence="10">2.4.1.-</ecNumber>
    </recommendedName>
</protein>
<feature type="region of interest" description="Disordered" evidence="11">
    <location>
        <begin position="150"/>
        <end position="189"/>
    </location>
</feature>
<sequence>MVTADFITKRHFAAYEVSMSGEPDSTHAPGKGKVLVASSATVQPTDMSNGKGKKRRGRVPSFINPLTGRPTSLALAVIILAAVLIVYLMSRAKGGGSADSIDERAKNPKFQHILVPADDPRGLNVADEVNFPHVQRPNVAGQDEAVGKALAFPKIPPPPGRKPLPQAPDANRKKPELPRDPPPKPKEFPVNVIRKPNLLCPDKPYVLFLVVCLPNEVLARTAVRRTWGAPNGIAEAKSLALSWRAVFVMGRTAAKDDQIERESNNYGDILQGEFDDLSSEVTRKVMLGFQWSDKDIPDSCRPLYVFKTNIRVYINLPLIVPWIQDKLKMASNLYVGKMLREDRPIRDTQDPLYVPNQDYPGNVFPNLARGPLYMLSMDVVQRMVPHFGSVTPIAMEDAYVGVLANYVGAPITNDDHFVLLKKPKNFCHYRHMMFVFDIEPTELVHVYKVVEEKHRYSECTDRGF</sequence>
<dbReference type="AlphaFoldDB" id="A0A8B7Z2H5"/>
<evidence type="ECO:0000256" key="1">
    <source>
        <dbReference type="ARBA" id="ARBA00004323"/>
    </source>
</evidence>
<evidence type="ECO:0000256" key="5">
    <source>
        <dbReference type="ARBA" id="ARBA00022692"/>
    </source>
</evidence>
<proteinExistence type="inferred from homology"/>
<keyword evidence="5 10" id="KW-0812">Transmembrane</keyword>